<dbReference type="PROSITE" id="PS51819">
    <property type="entry name" value="VOC"/>
    <property type="match status" value="1"/>
</dbReference>
<evidence type="ECO:0000313" key="2">
    <source>
        <dbReference type="EMBL" id="SFR53518.1"/>
    </source>
</evidence>
<protein>
    <submittedName>
        <fullName evidence="2">Catechol 2,3-dioxygenase</fullName>
    </submittedName>
</protein>
<dbReference type="EMBL" id="FOYO01000001">
    <property type="protein sequence ID" value="SFR53518.1"/>
    <property type="molecule type" value="Genomic_DNA"/>
</dbReference>
<reference evidence="3" key="1">
    <citation type="submission" date="2016-10" db="EMBL/GenBank/DDBJ databases">
        <authorList>
            <person name="Varghese N."/>
            <person name="Submissions S."/>
        </authorList>
    </citation>
    <scope>NUCLEOTIDE SEQUENCE [LARGE SCALE GENOMIC DNA]</scope>
    <source>
        <strain evidence="3">DSM 26921</strain>
    </source>
</reference>
<dbReference type="AlphaFoldDB" id="A0A1I6HGM1"/>
<feature type="domain" description="VOC" evidence="1">
    <location>
        <begin position="1"/>
        <end position="125"/>
    </location>
</feature>
<keyword evidence="3" id="KW-1185">Reference proteome</keyword>
<dbReference type="InterPro" id="IPR029068">
    <property type="entry name" value="Glyas_Bleomycin-R_OHBP_Dase"/>
</dbReference>
<accession>A0A1I6HGM1</accession>
<dbReference type="OrthoDB" id="9807407at2"/>
<dbReference type="Gene3D" id="3.10.180.10">
    <property type="entry name" value="2,3-Dihydroxybiphenyl 1,2-Dioxygenase, domain 1"/>
    <property type="match status" value="1"/>
</dbReference>
<dbReference type="PANTHER" id="PTHR35006">
    <property type="entry name" value="GLYOXALASE FAMILY PROTEIN (AFU_ORTHOLOGUE AFUA_5G14830)"/>
    <property type="match status" value="1"/>
</dbReference>
<organism evidence="2 3">
    <name type="scientific">Litoreibacter janthinus</name>
    <dbReference type="NCBI Taxonomy" id="670154"/>
    <lineage>
        <taxon>Bacteria</taxon>
        <taxon>Pseudomonadati</taxon>
        <taxon>Pseudomonadota</taxon>
        <taxon>Alphaproteobacteria</taxon>
        <taxon>Rhodobacterales</taxon>
        <taxon>Roseobacteraceae</taxon>
        <taxon>Litoreibacter</taxon>
    </lineage>
</organism>
<evidence type="ECO:0000259" key="1">
    <source>
        <dbReference type="PROSITE" id="PS51819"/>
    </source>
</evidence>
<keyword evidence="2" id="KW-0560">Oxidoreductase</keyword>
<dbReference type="InterPro" id="IPR004360">
    <property type="entry name" value="Glyas_Fos-R_dOase_dom"/>
</dbReference>
<name>A0A1I6HGM1_9RHOB</name>
<evidence type="ECO:0000313" key="3">
    <source>
        <dbReference type="Proteomes" id="UP000199658"/>
    </source>
</evidence>
<dbReference type="RefSeq" id="WP_090218283.1">
    <property type="nucleotide sequence ID" value="NZ_FOYO01000001.1"/>
</dbReference>
<sequence length="140" mass="15575">MFSHVTLGTNDLKKSLSFYRPFLKAVGWELKFTEEHWAGWMPPIGDRPLFILTTPVDERPATVGNGAMVAFDCANREVVVRAYDLALSLGACDEGAPGLRPEYHPDYFGAYLRDLDGNKLCLCCHAYEHPQRASSPLTAV</sequence>
<dbReference type="Proteomes" id="UP000199658">
    <property type="component" value="Unassembled WGS sequence"/>
</dbReference>
<dbReference type="SUPFAM" id="SSF54593">
    <property type="entry name" value="Glyoxalase/Bleomycin resistance protein/Dihydroxybiphenyl dioxygenase"/>
    <property type="match status" value="1"/>
</dbReference>
<dbReference type="PANTHER" id="PTHR35006:SF1">
    <property type="entry name" value="BLL2941 PROTEIN"/>
    <property type="match status" value="1"/>
</dbReference>
<dbReference type="GO" id="GO:0051213">
    <property type="term" value="F:dioxygenase activity"/>
    <property type="evidence" value="ECO:0007669"/>
    <property type="project" value="UniProtKB-KW"/>
</dbReference>
<proteinExistence type="predicted"/>
<gene>
    <name evidence="2" type="ORF">SAMN04488002_2979</name>
</gene>
<dbReference type="STRING" id="670154.SAMN04488002_2979"/>
<dbReference type="InterPro" id="IPR037523">
    <property type="entry name" value="VOC_core"/>
</dbReference>
<keyword evidence="2" id="KW-0223">Dioxygenase</keyword>
<dbReference type="CDD" id="cd07262">
    <property type="entry name" value="VOC_like"/>
    <property type="match status" value="1"/>
</dbReference>
<dbReference type="Pfam" id="PF00903">
    <property type="entry name" value="Glyoxalase"/>
    <property type="match status" value="1"/>
</dbReference>